<dbReference type="GO" id="GO:0005525">
    <property type="term" value="F:GTP binding"/>
    <property type="evidence" value="ECO:0007669"/>
    <property type="project" value="UniProtKB-KW"/>
</dbReference>
<keyword evidence="6" id="KW-1185">Reference proteome</keyword>
<dbReference type="AlphaFoldDB" id="A0A8H7LA62"/>
<dbReference type="SUPFAM" id="SSF52540">
    <property type="entry name" value="P-loop containing nucleoside triphosphate hydrolases"/>
    <property type="match status" value="1"/>
</dbReference>
<organism evidence="5 6">
    <name type="scientific">Metschnikowia pulcherrima</name>
    <dbReference type="NCBI Taxonomy" id="27326"/>
    <lineage>
        <taxon>Eukaryota</taxon>
        <taxon>Fungi</taxon>
        <taxon>Dikarya</taxon>
        <taxon>Ascomycota</taxon>
        <taxon>Saccharomycotina</taxon>
        <taxon>Pichiomycetes</taxon>
        <taxon>Metschnikowiaceae</taxon>
        <taxon>Metschnikowia</taxon>
    </lineage>
</organism>
<sequence length="100" mass="11414">MGVLVSKLFKNREMRILMLGLDNAGKTTILYKLKLGKTSKTVPTVGFNVETVKHRNVSFASVGLWWTRENPPIMETLLYRHQRAYLRGGLIRLGSLRRVA</sequence>
<accession>A0A8H7LA62</accession>
<evidence type="ECO:0000313" key="6">
    <source>
        <dbReference type="Proteomes" id="UP000649328"/>
    </source>
</evidence>
<feature type="binding site" evidence="4">
    <location>
        <position position="44"/>
    </location>
    <ligand>
        <name>Mg(2+)</name>
        <dbReference type="ChEBI" id="CHEBI:18420"/>
    </ligand>
</feature>
<evidence type="ECO:0000256" key="2">
    <source>
        <dbReference type="ARBA" id="ARBA00023134"/>
    </source>
</evidence>
<dbReference type="GO" id="GO:0003924">
    <property type="term" value="F:GTPase activity"/>
    <property type="evidence" value="ECO:0007669"/>
    <property type="project" value="InterPro"/>
</dbReference>
<dbReference type="Gene3D" id="3.40.50.300">
    <property type="entry name" value="P-loop containing nucleotide triphosphate hydrolases"/>
    <property type="match status" value="1"/>
</dbReference>
<gene>
    <name evidence="5" type="ORF">HF325_003436</name>
</gene>
<feature type="binding site" evidence="4">
    <location>
        <position position="27"/>
    </location>
    <ligand>
        <name>Mg(2+)</name>
        <dbReference type="ChEBI" id="CHEBI:18420"/>
    </ligand>
</feature>
<protein>
    <submittedName>
        <fullName evidence="5">Uncharacterized protein</fullName>
    </submittedName>
</protein>
<comment type="caution">
    <text evidence="5">The sequence shown here is derived from an EMBL/GenBank/DDBJ whole genome shotgun (WGS) entry which is preliminary data.</text>
</comment>
<dbReference type="EMBL" id="JACBPP010000004">
    <property type="protein sequence ID" value="KAF8002471.1"/>
    <property type="molecule type" value="Genomic_DNA"/>
</dbReference>
<dbReference type="InterPro" id="IPR024156">
    <property type="entry name" value="Small_GTPase_ARF"/>
</dbReference>
<keyword evidence="4" id="KW-0479">Metal-binding</keyword>
<dbReference type="Pfam" id="PF00025">
    <property type="entry name" value="Arf"/>
    <property type="match status" value="1"/>
</dbReference>
<dbReference type="PANTHER" id="PTHR11711">
    <property type="entry name" value="ADP RIBOSYLATION FACTOR-RELATED"/>
    <property type="match status" value="1"/>
</dbReference>
<feature type="binding site" evidence="3">
    <location>
        <begin position="20"/>
        <end position="27"/>
    </location>
    <ligand>
        <name>GTP</name>
        <dbReference type="ChEBI" id="CHEBI:37565"/>
    </ligand>
</feature>
<dbReference type="InterPro" id="IPR027417">
    <property type="entry name" value="P-loop_NTPase"/>
</dbReference>
<dbReference type="OrthoDB" id="2011769at2759"/>
<keyword evidence="1 3" id="KW-0547">Nucleotide-binding</keyword>
<evidence type="ECO:0000256" key="1">
    <source>
        <dbReference type="ARBA" id="ARBA00022741"/>
    </source>
</evidence>
<proteinExistence type="predicted"/>
<dbReference type="InterPro" id="IPR006689">
    <property type="entry name" value="Small_GTPase_ARF/SAR"/>
</dbReference>
<dbReference type="Proteomes" id="UP000649328">
    <property type="component" value="Unassembled WGS sequence"/>
</dbReference>
<reference evidence="5" key="1">
    <citation type="submission" date="2020-10" db="EMBL/GenBank/DDBJ databases">
        <title>The Whole-Genome Sequence of Metschnikowia persimmonesis, a Novel Endophytic Yeast Species Isolated from Medicinal Plant Diospyros kaki Thumb.</title>
        <authorList>
            <person name="Rahmat E."/>
            <person name="Kang Y."/>
        </authorList>
    </citation>
    <scope>NUCLEOTIDE SEQUENCE</scope>
    <source>
        <strain evidence="5">KIOM G15050</strain>
    </source>
</reference>
<name>A0A8H7LA62_9ASCO</name>
<evidence type="ECO:0000256" key="4">
    <source>
        <dbReference type="PIRSR" id="PIRSR606689-2"/>
    </source>
</evidence>
<evidence type="ECO:0000256" key="3">
    <source>
        <dbReference type="PIRSR" id="PIRSR606689-1"/>
    </source>
</evidence>
<keyword evidence="4" id="KW-0460">Magnesium</keyword>
<dbReference type="GO" id="GO:0046872">
    <property type="term" value="F:metal ion binding"/>
    <property type="evidence" value="ECO:0007669"/>
    <property type="project" value="UniProtKB-KW"/>
</dbReference>
<keyword evidence="2 3" id="KW-0342">GTP-binding</keyword>
<evidence type="ECO:0000313" key="5">
    <source>
        <dbReference type="EMBL" id="KAF8002471.1"/>
    </source>
</evidence>